<dbReference type="Proteomes" id="UP000013047">
    <property type="component" value="Unassembled WGS sequence"/>
</dbReference>
<dbReference type="PANTHER" id="PTHR37625:SF4">
    <property type="entry name" value="OUTER MEMBRANE LIPOPROTEIN"/>
    <property type="match status" value="1"/>
</dbReference>
<dbReference type="AlphaFoldDB" id="N6ZV28"/>
<accession>N6ZV28</accession>
<sequence length="163" mass="17867">MPLSALWQRWRTRLPTLVLVPALLAGCAAPPPKPTVVQASLQAAGGLNPDRRERASPITLRIYELKTGAAFGRADFFSLWDGEGATLGADLVARDELQLRPGESRTLQRTLQPDTRELGVVAAFRDLERAQWRATHTVVPNQTQAVTIQLEARSVRILPAAAR</sequence>
<dbReference type="EMBL" id="AMXF01000149">
    <property type="protein sequence ID" value="ENO95984.1"/>
    <property type="molecule type" value="Genomic_DNA"/>
</dbReference>
<gene>
    <name evidence="1" type="ORF">C667_16241</name>
</gene>
<reference evidence="1 2" key="1">
    <citation type="submission" date="2012-09" db="EMBL/GenBank/DDBJ databases">
        <title>Draft Genome Sequences of 6 Strains from Genus Thauera.</title>
        <authorList>
            <person name="Liu B."/>
            <person name="Shapleigh J.P."/>
            <person name="Frostegard A.H."/>
        </authorList>
    </citation>
    <scope>NUCLEOTIDE SEQUENCE [LARGE SCALE GENOMIC DNA]</scope>
    <source>
        <strain evidence="1 2">B4P</strain>
    </source>
</reference>
<organism evidence="1 2">
    <name type="scientific">Thauera phenylacetica B4P</name>
    <dbReference type="NCBI Taxonomy" id="1234382"/>
    <lineage>
        <taxon>Bacteria</taxon>
        <taxon>Pseudomonadati</taxon>
        <taxon>Pseudomonadota</taxon>
        <taxon>Betaproteobacteria</taxon>
        <taxon>Rhodocyclales</taxon>
        <taxon>Zoogloeaceae</taxon>
        <taxon>Thauera</taxon>
    </lineage>
</organism>
<dbReference type="Pfam" id="PF12790">
    <property type="entry name" value="T6SS-SciN"/>
    <property type="match status" value="1"/>
</dbReference>
<protein>
    <submittedName>
        <fullName evidence="1">Type VI secretion lipoprotein</fullName>
    </submittedName>
</protein>
<evidence type="ECO:0000313" key="1">
    <source>
        <dbReference type="EMBL" id="ENO95984.1"/>
    </source>
</evidence>
<evidence type="ECO:0000313" key="2">
    <source>
        <dbReference type="Proteomes" id="UP000013047"/>
    </source>
</evidence>
<dbReference type="Gene3D" id="2.60.40.4150">
    <property type="entry name" value="Type VI secretion system, lipoprotein SciN"/>
    <property type="match status" value="1"/>
</dbReference>
<keyword evidence="1" id="KW-0449">Lipoprotein</keyword>
<dbReference type="RefSeq" id="WP_004369246.1">
    <property type="nucleotide sequence ID" value="NZ_AMXF01000149.1"/>
</dbReference>
<comment type="caution">
    <text evidence="1">The sequence shown here is derived from an EMBL/GenBank/DDBJ whole genome shotgun (WGS) entry which is preliminary data.</text>
</comment>
<dbReference type="OrthoDB" id="5471061at2"/>
<dbReference type="InterPro" id="IPR038706">
    <property type="entry name" value="Type_VI_SciN-like_sf"/>
</dbReference>
<dbReference type="PANTHER" id="PTHR37625">
    <property type="entry name" value="OUTER MEMBRANE LIPOPROTEIN-RELATED"/>
    <property type="match status" value="1"/>
</dbReference>
<keyword evidence="2" id="KW-1185">Reference proteome</keyword>
<dbReference type="InterPro" id="IPR017734">
    <property type="entry name" value="T6SS_SciN"/>
</dbReference>
<name>N6ZV28_9RHOO</name>
<proteinExistence type="predicted"/>
<dbReference type="NCBIfam" id="TIGR03352">
    <property type="entry name" value="VI_chp_3"/>
    <property type="match status" value="1"/>
</dbReference>